<dbReference type="PANTHER" id="PTHR33463:SF198">
    <property type="entry name" value="RPP4C3"/>
    <property type="match status" value="1"/>
</dbReference>
<dbReference type="PANTHER" id="PTHR33463">
    <property type="entry name" value="NB-ARC DOMAIN-CONTAINING PROTEIN-RELATED"/>
    <property type="match status" value="1"/>
</dbReference>
<dbReference type="AlphaFoldDB" id="A0A835D684"/>
<reference evidence="5 6" key="1">
    <citation type="submission" date="2020-04" db="EMBL/GenBank/DDBJ databases">
        <title>Plant Genome Project.</title>
        <authorList>
            <person name="Zhang R.-G."/>
        </authorList>
    </citation>
    <scope>NUCLEOTIDE SEQUENCE [LARGE SCALE GENOMIC DNA]</scope>
    <source>
        <strain evidence="5">YNK0</strain>
        <tissue evidence="5">Leaf</tissue>
    </source>
</reference>
<dbReference type="SUPFAM" id="SSF52058">
    <property type="entry name" value="L domain-like"/>
    <property type="match status" value="1"/>
</dbReference>
<dbReference type="InterPro" id="IPR055414">
    <property type="entry name" value="LRR_R13L4/SHOC2-like"/>
</dbReference>
<evidence type="ECO:0000259" key="4">
    <source>
        <dbReference type="Pfam" id="PF23598"/>
    </source>
</evidence>
<sequence length="765" mass="87508">MEELKVLDLSRQQQYLKYDLPISAGSLKNLRTLHLNYLWFRDISILGELKKLEILSLFGSRIEELPKEFGQMTKLRLLDLTSCEIEIILPNVISSLSKLEELYMGNSFKDWDVERTSKRSNASLVELKSLGCLTILSVEIPNVDCLPKDLRLPKLIKFFIFLGYTKDFTYYPTSKDMYLIDIQIPSANNIKCLLENTEMLCLKNVKGLKNILPDIGREVLNGLKSLKVTYCSEIEYLTNAIEGSPHIAFSSLEKLHLKNLNSFKELCHGQVLSAPSFQNLRVMVVARCENLLNVVPVNFLQMLQNLEELKIKNCRGLENVFNLEGQGLVEERHMLSLPYRLRELRLVALHGMMLIWKGPNHIVSFKNLKVISVKLCHKLRNIFSPSLAISLLQLEELEISYCNSFEGIVSKHEEKVEQEDSSGNVVISFPNLKILKVKSCPILRNIFSSTLAQGGLPQLRELSIELCYELEGIIAKEDEEEKTSSWNSHHRPCIFLGNIKFIKFYGCLALRSLFFLTLAQGLPQLEKLEISYGSNLEEIVAKEEEEHEEEDKKVGVWRKDLRAFNKGLACFGNLKILYVEFFHKLRILFKPSIAQCLLQLEVLHIKECNIMEEVVSKETERGGVGDKIRFPKLKTIELFSLHVLGSFCSGNFSFEWPSLEQVLVSNCPEMETSTAATLKIQSTPKLKKIKVDGEEILPMGDLNTVIQNWFKRGRKASSIDKDESTSISEIQEVDDYEYTSESEIQEFDKDESTSESEIQEVDMEA</sequence>
<proteinExistence type="predicted"/>
<dbReference type="Proteomes" id="UP000655225">
    <property type="component" value="Unassembled WGS sequence"/>
</dbReference>
<accession>A0A835D684</accession>
<feature type="domain" description="Disease resistance protein At4g27190-like leucine-rich repeats" evidence="3">
    <location>
        <begin position="252"/>
        <end position="403"/>
    </location>
</feature>
<keyword evidence="6" id="KW-1185">Reference proteome</keyword>
<name>A0A835D684_TETSI</name>
<feature type="compositionally biased region" description="Acidic residues" evidence="2">
    <location>
        <begin position="753"/>
        <end position="765"/>
    </location>
</feature>
<feature type="compositionally biased region" description="Acidic residues" evidence="2">
    <location>
        <begin position="731"/>
        <end position="745"/>
    </location>
</feature>
<dbReference type="EMBL" id="JABCRI010000017">
    <property type="protein sequence ID" value="KAF8391546.1"/>
    <property type="molecule type" value="Genomic_DNA"/>
</dbReference>
<organism evidence="5 6">
    <name type="scientific">Tetracentron sinense</name>
    <name type="common">Spur-leaf</name>
    <dbReference type="NCBI Taxonomy" id="13715"/>
    <lineage>
        <taxon>Eukaryota</taxon>
        <taxon>Viridiplantae</taxon>
        <taxon>Streptophyta</taxon>
        <taxon>Embryophyta</taxon>
        <taxon>Tracheophyta</taxon>
        <taxon>Spermatophyta</taxon>
        <taxon>Magnoliopsida</taxon>
        <taxon>Trochodendrales</taxon>
        <taxon>Trochodendraceae</taxon>
        <taxon>Tetracentron</taxon>
    </lineage>
</organism>
<dbReference type="InterPro" id="IPR057135">
    <property type="entry name" value="At4g27190-like_LRR"/>
</dbReference>
<feature type="domain" description="Disease resistance R13L4/SHOC-2-like LRR" evidence="4">
    <location>
        <begin position="4"/>
        <end position="141"/>
    </location>
</feature>
<evidence type="ECO:0000256" key="1">
    <source>
        <dbReference type="ARBA" id="ARBA00022737"/>
    </source>
</evidence>
<feature type="domain" description="Disease resistance protein At4g27190-like leucine-rich repeats" evidence="3">
    <location>
        <begin position="555"/>
        <end position="691"/>
    </location>
</feature>
<evidence type="ECO:0000256" key="2">
    <source>
        <dbReference type="SAM" id="MobiDB-lite"/>
    </source>
</evidence>
<evidence type="ECO:0000313" key="5">
    <source>
        <dbReference type="EMBL" id="KAF8391546.1"/>
    </source>
</evidence>
<gene>
    <name evidence="5" type="ORF">HHK36_023852</name>
</gene>
<dbReference type="OrthoDB" id="1751378at2759"/>
<evidence type="ECO:0000313" key="6">
    <source>
        <dbReference type="Proteomes" id="UP000655225"/>
    </source>
</evidence>
<dbReference type="Gene3D" id="3.80.10.10">
    <property type="entry name" value="Ribonuclease Inhibitor"/>
    <property type="match status" value="3"/>
</dbReference>
<comment type="caution">
    <text evidence="5">The sequence shown here is derived from an EMBL/GenBank/DDBJ whole genome shotgun (WGS) entry which is preliminary data.</text>
</comment>
<dbReference type="InterPro" id="IPR032675">
    <property type="entry name" value="LRR_dom_sf"/>
</dbReference>
<dbReference type="Pfam" id="PF23598">
    <property type="entry name" value="LRR_14"/>
    <property type="match status" value="1"/>
</dbReference>
<keyword evidence="1" id="KW-0677">Repeat</keyword>
<dbReference type="InterPro" id="IPR050905">
    <property type="entry name" value="Plant_NBS-LRR"/>
</dbReference>
<dbReference type="OMA" id="CALEVEY"/>
<dbReference type="Pfam" id="PF23247">
    <property type="entry name" value="LRR_RPS2"/>
    <property type="match status" value="2"/>
</dbReference>
<dbReference type="SUPFAM" id="SSF52047">
    <property type="entry name" value="RNI-like"/>
    <property type="match status" value="1"/>
</dbReference>
<protein>
    <submittedName>
        <fullName evidence="5">Uncharacterized protein</fullName>
    </submittedName>
</protein>
<feature type="region of interest" description="Disordered" evidence="2">
    <location>
        <begin position="720"/>
        <end position="765"/>
    </location>
</feature>
<evidence type="ECO:0000259" key="3">
    <source>
        <dbReference type="Pfam" id="PF23247"/>
    </source>
</evidence>